<dbReference type="PANTHER" id="PTHR38009">
    <property type="entry name" value="CONSERVED HYPOTHETICAL PHAGE TAIL PROTEIN"/>
    <property type="match status" value="1"/>
</dbReference>
<dbReference type="NCBIfam" id="TIGR02241">
    <property type="entry name" value="conserved hypothetical phage tail region protein"/>
    <property type="match status" value="1"/>
</dbReference>
<dbReference type="RefSeq" id="WP_110391679.1">
    <property type="nucleotide sequence ID" value="NZ_JAKLKZ010000002.1"/>
</dbReference>
<evidence type="ECO:0000313" key="1">
    <source>
        <dbReference type="EMBL" id="PXX76112.1"/>
    </source>
</evidence>
<dbReference type="PANTHER" id="PTHR38009:SF1">
    <property type="entry name" value="CONSERVED HYPOTHETICAL PHAGE TAIL PROTEIN"/>
    <property type="match status" value="1"/>
</dbReference>
<dbReference type="AlphaFoldDB" id="A0A318KTU3"/>
<dbReference type="GO" id="GO:0005198">
    <property type="term" value="F:structural molecule activity"/>
    <property type="evidence" value="ECO:0007669"/>
    <property type="project" value="InterPro"/>
</dbReference>
<dbReference type="EMBL" id="QJKI01000022">
    <property type="protein sequence ID" value="PXX76112.1"/>
    <property type="molecule type" value="Genomic_DNA"/>
</dbReference>
<proteinExistence type="predicted"/>
<name>A0A318KTU3_9NEIS</name>
<dbReference type="InterPro" id="IPR011747">
    <property type="entry name" value="CHP02241"/>
</dbReference>
<keyword evidence="2" id="KW-1185">Reference proteome</keyword>
<comment type="caution">
    <text evidence="1">The sequence shown here is derived from an EMBL/GenBank/DDBJ whole genome shotgun (WGS) entry which is preliminary data.</text>
</comment>
<dbReference type="Proteomes" id="UP000247555">
    <property type="component" value="Unassembled WGS sequence"/>
</dbReference>
<reference evidence="1 2" key="1">
    <citation type="submission" date="2018-05" db="EMBL/GenBank/DDBJ databases">
        <title>Genomic Encyclopedia of Type Strains, Phase IV (KMG-IV): sequencing the most valuable type-strain genomes for metagenomic binning, comparative biology and taxonomic classification.</title>
        <authorList>
            <person name="Goeker M."/>
        </authorList>
    </citation>
    <scope>NUCLEOTIDE SEQUENCE [LARGE SCALE GENOMIC DNA]</scope>
    <source>
        <strain evidence="1 2">DSM 29661</strain>
    </source>
</reference>
<accession>A0A318KTU3</accession>
<evidence type="ECO:0000313" key="2">
    <source>
        <dbReference type="Proteomes" id="UP000247555"/>
    </source>
</evidence>
<organism evidence="1 2">
    <name type="scientific">Rivihabitans pingtungensis</name>
    <dbReference type="NCBI Taxonomy" id="1054498"/>
    <lineage>
        <taxon>Bacteria</taxon>
        <taxon>Pseudomonadati</taxon>
        <taxon>Pseudomonadota</taxon>
        <taxon>Betaproteobacteria</taxon>
        <taxon>Neisseriales</taxon>
        <taxon>Aquaspirillaceae</taxon>
        <taxon>Rivihabitans</taxon>
    </lineage>
</organism>
<protein>
    <submittedName>
        <fullName evidence="1">Phage tail-like protein</fullName>
    </submittedName>
</protein>
<dbReference type="InterPro" id="IPR010667">
    <property type="entry name" value="Phage_T4_Gp19"/>
</dbReference>
<dbReference type="OrthoDB" id="9799891at2"/>
<gene>
    <name evidence="1" type="ORF">DFR34_12216</name>
</gene>
<dbReference type="Pfam" id="PF06841">
    <property type="entry name" value="Phage_T4_gp19"/>
    <property type="match status" value="1"/>
</dbReference>
<sequence length="148" mass="16495">MSYYPPVGFYFKVQISGASSDDDAAFSEVSGLDTEIEIEEIKEGGENAFSHRLPGRVKYGNLVLKRGILAKGSQFAQWCQSVLQSEWNGAVQCQDLNVFLLDASGQPLLTWNCAHAWPVKWSVGAFNANQNDIAVETLEFAYRQLRRS</sequence>